<evidence type="ECO:0000256" key="3">
    <source>
        <dbReference type="ARBA" id="ARBA00023155"/>
    </source>
</evidence>
<feature type="region of interest" description="Disordered" evidence="7">
    <location>
        <begin position="1"/>
        <end position="35"/>
    </location>
</feature>
<dbReference type="GeneID" id="116298644"/>
<keyword evidence="9" id="KW-1185">Reference proteome</keyword>
<dbReference type="Proteomes" id="UP000515163">
    <property type="component" value="Unplaced"/>
</dbReference>
<keyword evidence="3 5" id="KW-0371">Homeobox</keyword>
<evidence type="ECO:0000259" key="8">
    <source>
        <dbReference type="PROSITE" id="PS50071"/>
    </source>
</evidence>
<evidence type="ECO:0000313" key="9">
    <source>
        <dbReference type="Proteomes" id="UP000515163"/>
    </source>
</evidence>
<dbReference type="RefSeq" id="XP_031563026.1">
    <property type="nucleotide sequence ID" value="XM_031707166.1"/>
</dbReference>
<feature type="DNA-binding region" description="Homeobox" evidence="5">
    <location>
        <begin position="108"/>
        <end position="167"/>
    </location>
</feature>
<keyword evidence="4 5" id="KW-0539">Nucleus</keyword>
<sequence length="177" mass="20420">MEGLHNGVSCKEEGKSARSPRRSPPPLVSVETTTRRDSLVGLQRLVYSTQVFSTQIGDSDKRGIKGATGNDELLDVSTNQEQVEDMTLPNEPQSESVQLHRRIPSPRPKRSRTSFTPAQLERLEDEFRVDMYVVGLKRMKLANELHLSERQVKVWFQNRRMKYKRERAKLRLPMDSK</sequence>
<feature type="region of interest" description="Disordered" evidence="7">
    <location>
        <begin position="82"/>
        <end position="115"/>
    </location>
</feature>
<dbReference type="KEGG" id="aten:116298644"/>
<evidence type="ECO:0000256" key="1">
    <source>
        <dbReference type="ARBA" id="ARBA00004123"/>
    </source>
</evidence>
<dbReference type="SMART" id="SM00389">
    <property type="entry name" value="HOX"/>
    <property type="match status" value="1"/>
</dbReference>
<gene>
    <name evidence="10" type="primary">LOC116298644</name>
</gene>
<reference evidence="10" key="1">
    <citation type="submission" date="2025-08" db="UniProtKB">
        <authorList>
            <consortium name="RefSeq"/>
        </authorList>
    </citation>
    <scope>IDENTIFICATION</scope>
    <source>
        <tissue evidence="10">Tentacle</tissue>
    </source>
</reference>
<dbReference type="InParanoid" id="A0A6P8I6R1"/>
<organism evidence="9 10">
    <name type="scientific">Actinia tenebrosa</name>
    <name type="common">Australian red waratah sea anemone</name>
    <dbReference type="NCBI Taxonomy" id="6105"/>
    <lineage>
        <taxon>Eukaryota</taxon>
        <taxon>Metazoa</taxon>
        <taxon>Cnidaria</taxon>
        <taxon>Anthozoa</taxon>
        <taxon>Hexacorallia</taxon>
        <taxon>Actiniaria</taxon>
        <taxon>Actiniidae</taxon>
        <taxon>Actinia</taxon>
    </lineage>
</organism>
<dbReference type="GO" id="GO:0005634">
    <property type="term" value="C:nucleus"/>
    <property type="evidence" value="ECO:0007669"/>
    <property type="project" value="UniProtKB-SubCell"/>
</dbReference>
<feature type="compositionally biased region" description="Basic residues" evidence="7">
    <location>
        <begin position="99"/>
        <end position="112"/>
    </location>
</feature>
<keyword evidence="2 5" id="KW-0238">DNA-binding</keyword>
<dbReference type="OrthoDB" id="5981595at2759"/>
<evidence type="ECO:0000256" key="4">
    <source>
        <dbReference type="ARBA" id="ARBA00023242"/>
    </source>
</evidence>
<dbReference type="FunFam" id="1.10.10.60:FF:000553">
    <property type="entry name" value="Homeobox protein ceh-5"/>
    <property type="match status" value="1"/>
</dbReference>
<comment type="subcellular location">
    <subcellularLocation>
        <location evidence="1 5 6">Nucleus</location>
    </subcellularLocation>
</comment>
<dbReference type="CDD" id="cd00086">
    <property type="entry name" value="homeodomain"/>
    <property type="match status" value="1"/>
</dbReference>
<dbReference type="PANTHER" id="PTHR24339">
    <property type="entry name" value="HOMEOBOX PROTEIN EMX-RELATED"/>
    <property type="match status" value="1"/>
</dbReference>
<dbReference type="Gene3D" id="1.10.10.60">
    <property type="entry name" value="Homeodomain-like"/>
    <property type="match status" value="1"/>
</dbReference>
<feature type="domain" description="Homeobox" evidence="8">
    <location>
        <begin position="106"/>
        <end position="166"/>
    </location>
</feature>
<proteinExistence type="predicted"/>
<dbReference type="AlphaFoldDB" id="A0A6P8I6R1"/>
<dbReference type="PROSITE" id="PS00027">
    <property type="entry name" value="HOMEOBOX_1"/>
    <property type="match status" value="1"/>
</dbReference>
<dbReference type="Pfam" id="PF00046">
    <property type="entry name" value="Homeodomain"/>
    <property type="match status" value="1"/>
</dbReference>
<evidence type="ECO:0000256" key="6">
    <source>
        <dbReference type="RuleBase" id="RU000682"/>
    </source>
</evidence>
<dbReference type="InterPro" id="IPR001356">
    <property type="entry name" value="HD"/>
</dbReference>
<dbReference type="SUPFAM" id="SSF46689">
    <property type="entry name" value="Homeodomain-like"/>
    <property type="match status" value="1"/>
</dbReference>
<dbReference type="InterPro" id="IPR017970">
    <property type="entry name" value="Homeobox_CS"/>
</dbReference>
<dbReference type="PROSITE" id="PS50071">
    <property type="entry name" value="HOMEOBOX_2"/>
    <property type="match status" value="1"/>
</dbReference>
<evidence type="ECO:0000313" key="10">
    <source>
        <dbReference type="RefSeq" id="XP_031563026.1"/>
    </source>
</evidence>
<evidence type="ECO:0000256" key="2">
    <source>
        <dbReference type="ARBA" id="ARBA00023125"/>
    </source>
</evidence>
<dbReference type="InterPro" id="IPR009057">
    <property type="entry name" value="Homeodomain-like_sf"/>
</dbReference>
<dbReference type="GO" id="GO:0000981">
    <property type="term" value="F:DNA-binding transcription factor activity, RNA polymerase II-specific"/>
    <property type="evidence" value="ECO:0007669"/>
    <property type="project" value="InterPro"/>
</dbReference>
<dbReference type="PANTHER" id="PTHR24339:SF28">
    <property type="entry name" value="E5-RELATED"/>
    <property type="match status" value="1"/>
</dbReference>
<name>A0A6P8I6R1_ACTTE</name>
<evidence type="ECO:0000256" key="5">
    <source>
        <dbReference type="PROSITE-ProRule" id="PRU00108"/>
    </source>
</evidence>
<dbReference type="GO" id="GO:0000978">
    <property type="term" value="F:RNA polymerase II cis-regulatory region sequence-specific DNA binding"/>
    <property type="evidence" value="ECO:0007669"/>
    <property type="project" value="TreeGrafter"/>
</dbReference>
<evidence type="ECO:0000256" key="7">
    <source>
        <dbReference type="SAM" id="MobiDB-lite"/>
    </source>
</evidence>
<dbReference type="InterPro" id="IPR050877">
    <property type="entry name" value="EMX-VAX-Noto_Homeobox_TFs"/>
</dbReference>
<accession>A0A6P8I6R1</accession>
<protein>
    <submittedName>
        <fullName evidence="10">Homeobox protein Hox-A5-like</fullName>
    </submittedName>
</protein>